<keyword evidence="4" id="KW-0288">FMN</keyword>
<keyword evidence="3" id="KW-0285">Flavoprotein</keyword>
<dbReference type="OrthoDB" id="9809288at2"/>
<dbReference type="PANTHER" id="PTHR43673:SF2">
    <property type="entry name" value="NITROREDUCTASE"/>
    <property type="match status" value="1"/>
</dbReference>
<organism evidence="8 9">
    <name type="scientific">Pontimicrobium aquaticum</name>
    <dbReference type="NCBI Taxonomy" id="2565367"/>
    <lineage>
        <taxon>Bacteria</taxon>
        <taxon>Pseudomonadati</taxon>
        <taxon>Bacteroidota</taxon>
        <taxon>Flavobacteriia</taxon>
        <taxon>Flavobacteriales</taxon>
        <taxon>Flavobacteriaceae</taxon>
        <taxon>Pontimicrobium</taxon>
    </lineage>
</organism>
<evidence type="ECO:0000259" key="7">
    <source>
        <dbReference type="Pfam" id="PF00881"/>
    </source>
</evidence>
<dbReference type="SUPFAM" id="SSF55469">
    <property type="entry name" value="FMN-dependent nitroreductase-like"/>
    <property type="match status" value="1"/>
</dbReference>
<comment type="caution">
    <text evidence="8">The sequence shown here is derived from an EMBL/GenBank/DDBJ whole genome shotgun (WGS) entry which is preliminary data.</text>
</comment>
<keyword evidence="6" id="KW-0560">Oxidoreductase</keyword>
<reference evidence="8 9" key="1">
    <citation type="submission" date="2019-04" db="EMBL/GenBank/DDBJ databases">
        <title>Lacinutrix sp. nov., isolated from marine water.</title>
        <authorList>
            <person name="Kim W."/>
        </authorList>
    </citation>
    <scope>NUCLEOTIDE SEQUENCE [LARGE SCALE GENOMIC DNA]</scope>
    <source>
        <strain evidence="8 9">CAU 1491</strain>
    </source>
</reference>
<evidence type="ECO:0000256" key="2">
    <source>
        <dbReference type="ARBA" id="ARBA00007118"/>
    </source>
</evidence>
<proteinExistence type="inferred from homology"/>
<dbReference type="InterPro" id="IPR033878">
    <property type="entry name" value="NfsB-like"/>
</dbReference>
<evidence type="ECO:0000256" key="6">
    <source>
        <dbReference type="ARBA" id="ARBA00023002"/>
    </source>
</evidence>
<dbReference type="Pfam" id="PF00881">
    <property type="entry name" value="Nitroreductase"/>
    <property type="match status" value="1"/>
</dbReference>
<dbReference type="PANTHER" id="PTHR43673">
    <property type="entry name" value="NAD(P)H NITROREDUCTASE YDGI-RELATED"/>
    <property type="match status" value="1"/>
</dbReference>
<gene>
    <name evidence="8" type="ORF">E5167_13360</name>
</gene>
<dbReference type="Gene3D" id="3.40.109.10">
    <property type="entry name" value="NADH Oxidase"/>
    <property type="match status" value="1"/>
</dbReference>
<comment type="similarity">
    <text evidence="2">Belongs to the nitroreductase family.</text>
</comment>
<dbReference type="InterPro" id="IPR029479">
    <property type="entry name" value="Nitroreductase"/>
</dbReference>
<comment type="cofactor">
    <cofactor evidence="1">
        <name>FMN</name>
        <dbReference type="ChEBI" id="CHEBI:58210"/>
    </cofactor>
</comment>
<dbReference type="AlphaFoldDB" id="A0A4U0ET16"/>
<feature type="domain" description="Nitroreductase" evidence="7">
    <location>
        <begin position="7"/>
        <end position="184"/>
    </location>
</feature>
<name>A0A4U0ET16_9FLAO</name>
<keyword evidence="5" id="KW-0521">NADP</keyword>
<sequence length="213" mass="24368">MDIIESLKWRYATKKFDSEAIISDEKIDVIKQAFNLTASSYGMQPVTLLFIKDKDIQQALVKHTKNQQQVAQASHVLVFCVTKITKESIVEYFNRVKEVRDTPNDILQPFKEYLIDSFSEMTIEEIEHYCNKQAYLAMGNLLTVCAIEGVDACPMEGFDPKGYDEFLSLNEKGLKSVLVMPIGYRAKDDMFADFKKVRKKITDSVIEIKKGSI</sequence>
<dbReference type="InterPro" id="IPR000415">
    <property type="entry name" value="Nitroreductase-like"/>
</dbReference>
<evidence type="ECO:0000313" key="8">
    <source>
        <dbReference type="EMBL" id="TJY33482.1"/>
    </source>
</evidence>
<dbReference type="RefSeq" id="WP_136844661.1">
    <property type="nucleotide sequence ID" value="NZ_SUPL01000007.1"/>
</dbReference>
<dbReference type="GO" id="GO:0016491">
    <property type="term" value="F:oxidoreductase activity"/>
    <property type="evidence" value="ECO:0007669"/>
    <property type="project" value="UniProtKB-KW"/>
</dbReference>
<evidence type="ECO:0000256" key="3">
    <source>
        <dbReference type="ARBA" id="ARBA00022630"/>
    </source>
</evidence>
<evidence type="ECO:0000256" key="1">
    <source>
        <dbReference type="ARBA" id="ARBA00001917"/>
    </source>
</evidence>
<evidence type="ECO:0000256" key="5">
    <source>
        <dbReference type="ARBA" id="ARBA00022857"/>
    </source>
</evidence>
<keyword evidence="9" id="KW-1185">Reference proteome</keyword>
<evidence type="ECO:0000256" key="4">
    <source>
        <dbReference type="ARBA" id="ARBA00022643"/>
    </source>
</evidence>
<evidence type="ECO:0000313" key="9">
    <source>
        <dbReference type="Proteomes" id="UP000307657"/>
    </source>
</evidence>
<dbReference type="CDD" id="cd02149">
    <property type="entry name" value="NfsB-like"/>
    <property type="match status" value="1"/>
</dbReference>
<protein>
    <submittedName>
        <fullName evidence="8">NAD(P)H-dependent oxidoreductase</fullName>
    </submittedName>
</protein>
<dbReference type="Proteomes" id="UP000307657">
    <property type="component" value="Unassembled WGS sequence"/>
</dbReference>
<dbReference type="EMBL" id="SUPL01000007">
    <property type="protein sequence ID" value="TJY33482.1"/>
    <property type="molecule type" value="Genomic_DNA"/>
</dbReference>
<accession>A0A4U0ET16</accession>